<dbReference type="AlphaFoldDB" id="A0A645G2U7"/>
<comment type="caution">
    <text evidence="1">The sequence shown here is derived from an EMBL/GenBank/DDBJ whole genome shotgun (WGS) entry which is preliminary data.</text>
</comment>
<organism evidence="1">
    <name type="scientific">bioreactor metagenome</name>
    <dbReference type="NCBI Taxonomy" id="1076179"/>
    <lineage>
        <taxon>unclassified sequences</taxon>
        <taxon>metagenomes</taxon>
        <taxon>ecological metagenomes</taxon>
    </lineage>
</organism>
<name>A0A645G2U7_9ZZZZ</name>
<gene>
    <name evidence="1" type="ORF">SDC9_168557</name>
</gene>
<accession>A0A645G2U7</accession>
<reference evidence="1" key="1">
    <citation type="submission" date="2019-08" db="EMBL/GenBank/DDBJ databases">
        <authorList>
            <person name="Kucharzyk K."/>
            <person name="Murdoch R.W."/>
            <person name="Higgins S."/>
            <person name="Loffler F."/>
        </authorList>
    </citation>
    <scope>NUCLEOTIDE SEQUENCE</scope>
</reference>
<evidence type="ECO:0000313" key="1">
    <source>
        <dbReference type="EMBL" id="MPN21178.1"/>
    </source>
</evidence>
<dbReference type="EMBL" id="VSSQ01069098">
    <property type="protein sequence ID" value="MPN21178.1"/>
    <property type="molecule type" value="Genomic_DNA"/>
</dbReference>
<protein>
    <submittedName>
        <fullName evidence="1">Uncharacterized protein</fullName>
    </submittedName>
</protein>
<sequence length="73" mass="8632">MSRREGFDRLRQPCDVFRLAGEENFAVFVVAIEQRTDADRVSRRNQRIAFVIIKDQRILRVEHLEHVCPVPLI</sequence>
<proteinExistence type="predicted"/>